<dbReference type="EMBL" id="OV651815">
    <property type="protein sequence ID" value="CAH1108190.1"/>
    <property type="molecule type" value="Genomic_DNA"/>
</dbReference>
<dbReference type="AlphaFoldDB" id="A0A9P0CYN7"/>
<dbReference type="OrthoDB" id="6781336at2759"/>
<reference evidence="1" key="1">
    <citation type="submission" date="2022-01" db="EMBL/GenBank/DDBJ databases">
        <authorList>
            <person name="King R."/>
        </authorList>
    </citation>
    <scope>NUCLEOTIDE SEQUENCE</scope>
</reference>
<dbReference type="InterPro" id="IPR046349">
    <property type="entry name" value="C1-like_sf"/>
</dbReference>
<dbReference type="SUPFAM" id="SSF57889">
    <property type="entry name" value="Cysteine-rich domain"/>
    <property type="match status" value="1"/>
</dbReference>
<organism evidence="1 2">
    <name type="scientific">Psylliodes chrysocephalus</name>
    <dbReference type="NCBI Taxonomy" id="3402493"/>
    <lineage>
        <taxon>Eukaryota</taxon>
        <taxon>Metazoa</taxon>
        <taxon>Ecdysozoa</taxon>
        <taxon>Arthropoda</taxon>
        <taxon>Hexapoda</taxon>
        <taxon>Insecta</taxon>
        <taxon>Pterygota</taxon>
        <taxon>Neoptera</taxon>
        <taxon>Endopterygota</taxon>
        <taxon>Coleoptera</taxon>
        <taxon>Polyphaga</taxon>
        <taxon>Cucujiformia</taxon>
        <taxon>Chrysomeloidea</taxon>
        <taxon>Chrysomelidae</taxon>
        <taxon>Galerucinae</taxon>
        <taxon>Alticini</taxon>
        <taxon>Psylliodes</taxon>
    </lineage>
</organism>
<proteinExistence type="predicted"/>
<name>A0A9P0CYN7_9CUCU</name>
<sequence length="322" mass="36112">MADNSLNVEEISKICIRCSKSVGTGLRCVRCGTLSHKSCLKYIKAQLIDDYTCICCPDVTLGAVGNSQMQTNITTDDKAQDGRDINIENKILMERMIYLEKIIKEKNDTIKFQNISIESLQEQISLMKRVNEIFNTKAPLETSVISQQTAEISGPTKKSEETYSRDLPPQATVNLIKPQEIRAAIHNAQASRICEDIVNSDNNMTSSQTSRRNVKPRNILVGDGGNRQKPKNLLIGTMCNENANLQAAKLEVLNHYHSTNWNPDTTVDEVKKHFINIEPHIEVKQLNSRFPQKYASFKISIPATSVDKAIIELMSSAFINVK</sequence>
<accession>A0A9P0CYN7</accession>
<evidence type="ECO:0000313" key="2">
    <source>
        <dbReference type="Proteomes" id="UP001153636"/>
    </source>
</evidence>
<keyword evidence="2" id="KW-1185">Reference proteome</keyword>
<evidence type="ECO:0000313" key="1">
    <source>
        <dbReference type="EMBL" id="CAH1108190.1"/>
    </source>
</evidence>
<gene>
    <name evidence="1" type="ORF">PSYICH_LOCUS9498</name>
</gene>
<protein>
    <submittedName>
        <fullName evidence="1">Uncharacterized protein</fullName>
    </submittedName>
</protein>
<dbReference type="Proteomes" id="UP001153636">
    <property type="component" value="Chromosome 3"/>
</dbReference>